<sequence length="848" mass="89812">MSADDKTRISPGLANTAVGTQLSGIYELDERIASGGMGEVYRGHNIQTGDHVAIKIVLPEFARDQTILSLFRKEASILNHLSHDAVVRYHVFTIDPGIARPYLAMEFVDGESLFDVMRRGAMRTEDVRKLCHRLASGLSAVHQAGAIHRDLSPDNIILPGGRVDRAKIIDFGIARSATIGGETLIGGKFAGKYSYVSPEQLGLFGGDVSEQSDIYSLGLVLAAALRGKPIDMGGSQFEIVEKRRTVPDLSDIDADFREIVEAMLQPDPRDRPVSMADIARLTRDDSEETTPPPSITPRARTGLPRTGETVAPGSKAPGHGLPAVAKSGEQRFVPHVRPAHLSAPRPSKVAPPSRAVTPDAPQKPAKTRNIAIAAFAALAVVSGAGVYLSGLTTPSTPVAGDTPLLAPEASKPAPADGAASPPGNEPAKRIPAQQPKPDGAAPPVENRADAEARQEPEPIQPAKVPPPTEEISEPSAVEVQIPPEAVPPAIQPDAVTGNSQQAAPPAAEVAPVAPAEKAQAPAVQSDAVESRKPERQAAEEAKAKAEVEAKADVEARTKAEREAEETAKTQAEEEERQKAEQAARLASERAKLDAARRAAEQALKVERAPQPQAGESPDDGTVALNVPRPGAPPAPPVDAMAQRVSWVRDFSGGDCFYAALTSATDKAAAIEGFGTEVPPFERMMYDFQARFHVEPDISVRLIEPAQCEVTNFLRFLDQTAADKPRLVLDRTSVPSGSPISGTLVTHGGLISSVLLIDHEGMAFSLDDRIVVQSDKAIFNIPTSLDPAGKAAGKPVPQIIMVITGRQDIQAAAFSGPIPVSVLLPKILEEIETSGSEFSATGQYFRLGG</sequence>
<evidence type="ECO:0000256" key="4">
    <source>
        <dbReference type="ARBA" id="ARBA00022840"/>
    </source>
</evidence>
<reference evidence="7 8" key="1">
    <citation type="submission" date="2024-06" db="EMBL/GenBank/DDBJ databases">
        <title>Genomic Encyclopedia of Type Strains, Phase IV (KMG-IV): sequencing the most valuable type-strain genomes for metagenomic binning, comparative biology and taxonomic classification.</title>
        <authorList>
            <person name="Goeker M."/>
        </authorList>
    </citation>
    <scope>NUCLEOTIDE SEQUENCE [LARGE SCALE GENOMIC DNA]</scope>
    <source>
        <strain evidence="7 8">DSM 100022</strain>
    </source>
</reference>
<dbReference type="Pfam" id="PF00069">
    <property type="entry name" value="Pkinase"/>
    <property type="match status" value="1"/>
</dbReference>
<comment type="caution">
    <text evidence="7">The sequence shown here is derived from an EMBL/GenBank/DDBJ whole genome shotgun (WGS) entry which is preliminary data.</text>
</comment>
<evidence type="ECO:0000256" key="1">
    <source>
        <dbReference type="ARBA" id="ARBA00022679"/>
    </source>
</evidence>
<dbReference type="RefSeq" id="WP_354487187.1">
    <property type="nucleotide sequence ID" value="NZ_JBEPMC010000001.1"/>
</dbReference>
<evidence type="ECO:0000256" key="2">
    <source>
        <dbReference type="ARBA" id="ARBA00022741"/>
    </source>
</evidence>
<dbReference type="EMBL" id="JBEPMC010000001">
    <property type="protein sequence ID" value="MET3577121.1"/>
    <property type="molecule type" value="Genomic_DNA"/>
</dbReference>
<dbReference type="PANTHER" id="PTHR43289:SF34">
    <property type="entry name" value="SERINE_THREONINE-PROTEIN KINASE YBDM-RELATED"/>
    <property type="match status" value="1"/>
</dbReference>
<dbReference type="Gene3D" id="3.30.200.20">
    <property type="entry name" value="Phosphorylase Kinase, domain 1"/>
    <property type="match status" value="1"/>
</dbReference>
<proteinExistence type="predicted"/>
<protein>
    <submittedName>
        <fullName evidence="7">Serine/threonine-protein kinase</fullName>
        <ecNumber evidence="7">2.7.11.1</ecNumber>
    </submittedName>
</protein>
<keyword evidence="8" id="KW-1185">Reference proteome</keyword>
<evidence type="ECO:0000256" key="3">
    <source>
        <dbReference type="ARBA" id="ARBA00022777"/>
    </source>
</evidence>
<organism evidence="7 8">
    <name type="scientific">Mesorhizobium robiniae</name>
    <dbReference type="NCBI Taxonomy" id="559315"/>
    <lineage>
        <taxon>Bacteria</taxon>
        <taxon>Pseudomonadati</taxon>
        <taxon>Pseudomonadota</taxon>
        <taxon>Alphaproteobacteria</taxon>
        <taxon>Hyphomicrobiales</taxon>
        <taxon>Phyllobacteriaceae</taxon>
        <taxon>Mesorhizobium</taxon>
    </lineage>
</organism>
<name>A0ABV2GFR0_9HYPH</name>
<dbReference type="GO" id="GO:0004674">
    <property type="term" value="F:protein serine/threonine kinase activity"/>
    <property type="evidence" value="ECO:0007669"/>
    <property type="project" value="UniProtKB-EC"/>
</dbReference>
<feature type="region of interest" description="Disordered" evidence="5">
    <location>
        <begin position="337"/>
        <end position="365"/>
    </location>
</feature>
<evidence type="ECO:0000313" key="7">
    <source>
        <dbReference type="EMBL" id="MET3577121.1"/>
    </source>
</evidence>
<keyword evidence="1 7" id="KW-0808">Transferase</keyword>
<feature type="region of interest" description="Disordered" evidence="5">
    <location>
        <begin position="281"/>
        <end position="319"/>
    </location>
</feature>
<dbReference type="Proteomes" id="UP001549204">
    <property type="component" value="Unassembled WGS sequence"/>
</dbReference>
<evidence type="ECO:0000256" key="5">
    <source>
        <dbReference type="SAM" id="MobiDB-lite"/>
    </source>
</evidence>
<dbReference type="CDD" id="cd14014">
    <property type="entry name" value="STKc_PknB_like"/>
    <property type="match status" value="1"/>
</dbReference>
<keyword evidence="2" id="KW-0547">Nucleotide-binding</keyword>
<gene>
    <name evidence="7" type="ORF">ABID19_000136</name>
</gene>
<feature type="domain" description="Protein kinase" evidence="6">
    <location>
        <begin position="26"/>
        <end position="290"/>
    </location>
</feature>
<keyword evidence="3 7" id="KW-0418">Kinase</keyword>
<evidence type="ECO:0000259" key="6">
    <source>
        <dbReference type="PROSITE" id="PS50011"/>
    </source>
</evidence>
<feature type="compositionally biased region" description="Basic and acidic residues" evidence="5">
    <location>
        <begin position="528"/>
        <end position="607"/>
    </location>
</feature>
<accession>A0ABV2GFR0</accession>
<dbReference type="Gene3D" id="1.10.510.10">
    <property type="entry name" value="Transferase(Phosphotransferase) domain 1"/>
    <property type="match status" value="1"/>
</dbReference>
<dbReference type="InterPro" id="IPR011009">
    <property type="entry name" value="Kinase-like_dom_sf"/>
</dbReference>
<dbReference type="SUPFAM" id="SSF56112">
    <property type="entry name" value="Protein kinase-like (PK-like)"/>
    <property type="match status" value="1"/>
</dbReference>
<evidence type="ECO:0000313" key="8">
    <source>
        <dbReference type="Proteomes" id="UP001549204"/>
    </source>
</evidence>
<dbReference type="PROSITE" id="PS50011">
    <property type="entry name" value="PROTEIN_KINASE_DOM"/>
    <property type="match status" value="1"/>
</dbReference>
<feature type="compositionally biased region" description="Low complexity" evidence="5">
    <location>
        <begin position="500"/>
        <end position="524"/>
    </location>
</feature>
<keyword evidence="4" id="KW-0067">ATP-binding</keyword>
<feature type="region of interest" description="Disordered" evidence="5">
    <location>
        <begin position="399"/>
        <end position="622"/>
    </location>
</feature>
<feature type="compositionally biased region" description="Low complexity" evidence="5">
    <location>
        <begin position="409"/>
        <end position="422"/>
    </location>
</feature>
<dbReference type="PANTHER" id="PTHR43289">
    <property type="entry name" value="MITOGEN-ACTIVATED PROTEIN KINASE KINASE KINASE 20-RELATED"/>
    <property type="match status" value="1"/>
</dbReference>
<dbReference type="InterPro" id="IPR000719">
    <property type="entry name" value="Prot_kinase_dom"/>
</dbReference>
<feature type="compositionally biased region" description="Basic and acidic residues" evidence="5">
    <location>
        <begin position="446"/>
        <end position="456"/>
    </location>
</feature>
<dbReference type="EC" id="2.7.11.1" evidence="7"/>